<dbReference type="AlphaFoldDB" id="A0A1Z1MTI9"/>
<sequence length="45" mass="5766">MYYFFIIWYLMFKYSYLEIMSVLKFDANINFKFIYLLKFSKIYCC</sequence>
<accession>A0A1Z1MTI9</accession>
<name>A0A1Z1MTI9_9FLOR</name>
<geneLocation type="chloroplast" evidence="1"/>
<keyword evidence="1" id="KW-0934">Plastid</keyword>
<evidence type="ECO:0000313" key="1">
    <source>
        <dbReference type="EMBL" id="ARW69393.1"/>
    </source>
</evidence>
<gene>
    <name evidence="1" type="primary">orf45</name>
</gene>
<protein>
    <submittedName>
        <fullName evidence="1">Uncharacterized protein</fullName>
    </submittedName>
</protein>
<organism evidence="1">
    <name type="scientific">Polysiphonia sp</name>
    <dbReference type="NCBI Taxonomy" id="1967842"/>
    <lineage>
        <taxon>Eukaryota</taxon>
        <taxon>Rhodophyta</taxon>
        <taxon>Florideophyceae</taxon>
        <taxon>Rhodymeniophycidae</taxon>
        <taxon>Ceramiales</taxon>
        <taxon>Rhodomelaceae</taxon>
        <taxon>Polysiphonioideae</taxon>
        <taxon>Polysiphonia</taxon>
    </lineage>
</organism>
<dbReference type="EMBL" id="MF101456">
    <property type="protein sequence ID" value="ARW69393.1"/>
    <property type="molecule type" value="Genomic_DNA"/>
</dbReference>
<reference evidence="1" key="1">
    <citation type="journal article" date="2017" name="J. Phycol.">
        <title>Analysis of chloroplast genomes and a supermatrix inform reclassification of the Rhodomelaceae (Rhodophyta).</title>
        <authorList>
            <person name="Diaz-Tapia P."/>
            <person name="Maggs C.A."/>
            <person name="West J.A."/>
            <person name="Verbruggen H."/>
        </authorList>
    </citation>
    <scope>NUCLEOTIDE SEQUENCE</scope>
    <source>
        <strain evidence="1">PD1760</strain>
    </source>
</reference>
<proteinExistence type="predicted"/>
<keyword evidence="1" id="KW-0150">Chloroplast</keyword>